<evidence type="ECO:0000256" key="4">
    <source>
        <dbReference type="SAM" id="SignalP"/>
    </source>
</evidence>
<dbReference type="Pfam" id="PF01915">
    <property type="entry name" value="Glyco_hydro_3_C"/>
    <property type="match status" value="1"/>
</dbReference>
<dbReference type="SUPFAM" id="SSF56988">
    <property type="entry name" value="Anthrax protective antigen"/>
    <property type="match status" value="1"/>
</dbReference>
<dbReference type="GO" id="GO:0046556">
    <property type="term" value="F:alpha-L-arabinofuranosidase activity"/>
    <property type="evidence" value="ECO:0007669"/>
    <property type="project" value="TreeGrafter"/>
</dbReference>
<evidence type="ECO:0000256" key="2">
    <source>
        <dbReference type="ARBA" id="ARBA00022729"/>
    </source>
</evidence>
<dbReference type="PROSITE" id="PS51820">
    <property type="entry name" value="PA14"/>
    <property type="match status" value="1"/>
</dbReference>
<dbReference type="PANTHER" id="PTHR42721">
    <property type="entry name" value="SUGAR HYDROLASE-RELATED"/>
    <property type="match status" value="1"/>
</dbReference>
<dbReference type="InterPro" id="IPR044993">
    <property type="entry name" value="BXL"/>
</dbReference>
<protein>
    <submittedName>
        <fullName evidence="6">Glycoside hydrolase family 3 protein</fullName>
    </submittedName>
</protein>
<dbReference type="InterPro" id="IPR017853">
    <property type="entry name" value="GH"/>
</dbReference>
<evidence type="ECO:0000313" key="7">
    <source>
        <dbReference type="Proteomes" id="UP000294796"/>
    </source>
</evidence>
<dbReference type="InterPro" id="IPR026891">
    <property type="entry name" value="Fn3-like"/>
</dbReference>
<proteinExistence type="inferred from homology"/>
<dbReference type="Pfam" id="PF00933">
    <property type="entry name" value="Glyco_hydro_3"/>
    <property type="match status" value="1"/>
</dbReference>
<dbReference type="InterPro" id="IPR037524">
    <property type="entry name" value="PA14/GLEYA"/>
</dbReference>
<dbReference type="InterPro" id="IPR001764">
    <property type="entry name" value="Glyco_hydro_3_N"/>
</dbReference>
<keyword evidence="7" id="KW-1185">Reference proteome</keyword>
<dbReference type="Pfam" id="PF07691">
    <property type="entry name" value="PA14"/>
    <property type="match status" value="1"/>
</dbReference>
<dbReference type="GO" id="GO:0045493">
    <property type="term" value="P:xylan catabolic process"/>
    <property type="evidence" value="ECO:0007669"/>
    <property type="project" value="InterPro"/>
</dbReference>
<dbReference type="PRINTS" id="PR00133">
    <property type="entry name" value="GLHYDRLASE3"/>
</dbReference>
<dbReference type="Gene3D" id="3.20.20.300">
    <property type="entry name" value="Glycoside hydrolase, family 3, N-terminal domain"/>
    <property type="match status" value="1"/>
</dbReference>
<dbReference type="GO" id="GO:0031222">
    <property type="term" value="P:arabinan catabolic process"/>
    <property type="evidence" value="ECO:0007669"/>
    <property type="project" value="TreeGrafter"/>
</dbReference>
<feature type="signal peptide" evidence="4">
    <location>
        <begin position="1"/>
        <end position="30"/>
    </location>
</feature>
<dbReference type="InterPro" id="IPR013783">
    <property type="entry name" value="Ig-like_fold"/>
</dbReference>
<dbReference type="PANTHER" id="PTHR42721:SF3">
    <property type="entry name" value="BETA-D-XYLOSIDASE 5-RELATED"/>
    <property type="match status" value="1"/>
</dbReference>
<dbReference type="Gene3D" id="3.40.50.1700">
    <property type="entry name" value="Glycoside hydrolase family 3 C-terminal domain"/>
    <property type="match status" value="2"/>
</dbReference>
<comment type="similarity">
    <text evidence="1">Belongs to the glycosyl hydrolase 3 family.</text>
</comment>
<dbReference type="SUPFAM" id="SSF51445">
    <property type="entry name" value="(Trans)glycosidases"/>
    <property type="match status" value="1"/>
</dbReference>
<dbReference type="InterPro" id="IPR036962">
    <property type="entry name" value="Glyco_hydro_3_N_sf"/>
</dbReference>
<dbReference type="InterPro" id="IPR002772">
    <property type="entry name" value="Glyco_hydro_3_C"/>
</dbReference>
<dbReference type="SMART" id="SM00758">
    <property type="entry name" value="PA14"/>
    <property type="match status" value="1"/>
</dbReference>
<dbReference type="OrthoDB" id="9781691at2"/>
<feature type="domain" description="PA14" evidence="5">
    <location>
        <begin position="468"/>
        <end position="624"/>
    </location>
</feature>
<reference evidence="6 7" key="1">
    <citation type="submission" date="2019-03" db="EMBL/GenBank/DDBJ databases">
        <title>Luteimonas zhaokaii sp.nov., isolated from the rectal contents of Plateau pika in Yushu, Qinghai Province, China.</title>
        <authorList>
            <person name="Zhang G."/>
        </authorList>
    </citation>
    <scope>NUCLEOTIDE SEQUENCE [LARGE SCALE GENOMIC DNA]</scope>
    <source>
        <strain evidence="6 7">B9</strain>
    </source>
</reference>
<dbReference type="Gene3D" id="2.60.40.10">
    <property type="entry name" value="Immunoglobulins"/>
    <property type="match status" value="1"/>
</dbReference>
<comment type="caution">
    <text evidence="6">The sequence shown here is derived from an EMBL/GenBank/DDBJ whole genome shotgun (WGS) entry which is preliminary data.</text>
</comment>
<accession>A0A4R5TTN6</accession>
<feature type="chain" id="PRO_5020253067" evidence="4">
    <location>
        <begin position="31"/>
        <end position="895"/>
    </location>
</feature>
<dbReference type="InterPro" id="IPR036881">
    <property type="entry name" value="Glyco_hydro_3_C_sf"/>
</dbReference>
<dbReference type="Pfam" id="PF14310">
    <property type="entry name" value="Fn3-like"/>
    <property type="match status" value="1"/>
</dbReference>
<dbReference type="SUPFAM" id="SSF52279">
    <property type="entry name" value="Beta-D-glucan exohydrolase, C-terminal domain"/>
    <property type="match status" value="1"/>
</dbReference>
<sequence length="895" mass="96038">MKAPRHTVRGTFTALAVSTLLAIAIPAAQARPAQVGGDAEALAADLVARLTTDEKLAQLLNTAPAIPRLDVPRYNWWTESLHGAMGALPTTNFPQPIGLAATFDDALVQRVAGVISTEVRGLHALARQTGRTGRIGTGLNTWSPNINIFRDPRWGRGQETYGEDPFLAARMGVAYVRGVQGDHPEWLDIVATPKHYAVHSGPESTRHEANVFVSRRDLEDTYLPAFRAAIVEGRAGSIMCAYNRVDGLPACASDLLLGDILRNDWGFTGYVVSDCDAVSDIRLHHRFAPDAATAVAAAMRAGVDNECSGATLTDSANLEQPWRDALARGLITLADVDRALVRLFAARLRTGDLPGLRPLSTDSVSPEDVGAPAHAELALEAAEKSLVLLKNDGVLPLAGTPRIAVIGPLGDATRVLRGNYSSPQSAPPISVLEGLRRAMPDAQVRHVPFGATYTDGDPVPTSALRTPDGAPGLLARYYNAAAVPPTRFGEGELDAWVERIGFDAEPIVSRTEPDVNSRSLDLAQVHDVHRVEWRGYLVPPVSGTYRLGLGGFNGEMSFDGKPFVDLRGASWNSLPTMKTVRLEGGRQYPVTVTTEARVLTGIGMVWKRISETPGDDLRAAAADSDVLVAVVGLTSDLEAEEAPIEVPGFKGGDKTSLDLLADQQALLEAAKATGKPLVVVLMNGSQVNLAWAREHADAIIEAWYPGQSGGLAVANVIAGITNPGGRLPLTFYRSVDDLPPFGDYDMRGRTYRYFEGTPVYPFGHGLSYTRFDYAPLVVQANGRDAGEGLRVTTEVRNTGDRAGDEVAQLYLDFPDLEGVPRIALRGFRRVTLAPGEARTLQFDLDPRDLSAVDAAGDRQVMPGRYRVFVGGGQPGDGVAGHHAEFQVLRTHPVPR</sequence>
<organism evidence="6 7">
    <name type="scientific">Luteimonas aestuarii</name>
    <dbReference type="NCBI Taxonomy" id="453837"/>
    <lineage>
        <taxon>Bacteria</taxon>
        <taxon>Pseudomonadati</taxon>
        <taxon>Pseudomonadota</taxon>
        <taxon>Gammaproteobacteria</taxon>
        <taxon>Lysobacterales</taxon>
        <taxon>Lysobacteraceae</taxon>
        <taxon>Luteimonas</taxon>
    </lineage>
</organism>
<dbReference type="SMART" id="SM01217">
    <property type="entry name" value="Fn3_like"/>
    <property type="match status" value="1"/>
</dbReference>
<keyword evidence="3 6" id="KW-0378">Hydrolase</keyword>
<evidence type="ECO:0000256" key="1">
    <source>
        <dbReference type="ARBA" id="ARBA00005336"/>
    </source>
</evidence>
<dbReference type="GO" id="GO:0009044">
    <property type="term" value="F:xylan 1,4-beta-xylosidase activity"/>
    <property type="evidence" value="ECO:0007669"/>
    <property type="project" value="InterPro"/>
</dbReference>
<keyword evidence="2 4" id="KW-0732">Signal</keyword>
<evidence type="ECO:0000259" key="5">
    <source>
        <dbReference type="PROSITE" id="PS51820"/>
    </source>
</evidence>
<dbReference type="EMBL" id="SMTF01000005">
    <property type="protein sequence ID" value="TDK24370.1"/>
    <property type="molecule type" value="Genomic_DNA"/>
</dbReference>
<name>A0A4R5TTN6_9GAMM</name>
<gene>
    <name evidence="6" type="ORF">E2F46_08795</name>
</gene>
<dbReference type="RefSeq" id="WP_133321703.1">
    <property type="nucleotide sequence ID" value="NZ_SMTF01000005.1"/>
</dbReference>
<evidence type="ECO:0000313" key="6">
    <source>
        <dbReference type="EMBL" id="TDK24370.1"/>
    </source>
</evidence>
<dbReference type="AlphaFoldDB" id="A0A4R5TTN6"/>
<dbReference type="InterPro" id="IPR011658">
    <property type="entry name" value="PA14_dom"/>
</dbReference>
<evidence type="ECO:0000256" key="3">
    <source>
        <dbReference type="ARBA" id="ARBA00022801"/>
    </source>
</evidence>
<dbReference type="Proteomes" id="UP000294796">
    <property type="component" value="Unassembled WGS sequence"/>
</dbReference>